<dbReference type="RefSeq" id="WP_171609524.1">
    <property type="nucleotide sequence ID" value="NZ_WHPF01000016.1"/>
</dbReference>
<comment type="caution">
    <text evidence="2">The sequence shown here is derived from an EMBL/GenBank/DDBJ whole genome shotgun (WGS) entry which is preliminary data.</text>
</comment>
<accession>A0A8J8FI17</accession>
<dbReference type="Proteomes" id="UP000598971">
    <property type="component" value="Unassembled WGS sequence"/>
</dbReference>
<gene>
    <name evidence="2" type="ORF">GD597_19060</name>
</gene>
<feature type="transmembrane region" description="Helical" evidence="1">
    <location>
        <begin position="69"/>
        <end position="89"/>
    </location>
</feature>
<evidence type="ECO:0000313" key="2">
    <source>
        <dbReference type="EMBL" id="NNV57578.1"/>
    </source>
</evidence>
<feature type="transmembrane region" description="Helical" evidence="1">
    <location>
        <begin position="101"/>
        <end position="122"/>
    </location>
</feature>
<keyword evidence="1" id="KW-1133">Transmembrane helix</keyword>
<dbReference type="EMBL" id="WHPF01000016">
    <property type="protein sequence ID" value="NNV57578.1"/>
    <property type="molecule type" value="Genomic_DNA"/>
</dbReference>
<organism evidence="2 3">
    <name type="scientific">Limnovirga soli</name>
    <dbReference type="NCBI Taxonomy" id="2656915"/>
    <lineage>
        <taxon>Bacteria</taxon>
        <taxon>Pseudomonadati</taxon>
        <taxon>Bacteroidota</taxon>
        <taxon>Chitinophagia</taxon>
        <taxon>Chitinophagales</taxon>
        <taxon>Chitinophagaceae</taxon>
        <taxon>Limnovirga</taxon>
    </lineage>
</organism>
<proteinExistence type="predicted"/>
<dbReference type="AlphaFoldDB" id="A0A8J8FI17"/>
<reference evidence="2" key="1">
    <citation type="submission" date="2019-10" db="EMBL/GenBank/DDBJ databases">
        <title>Draft genome sequence of Panacibacter sp. KCS-6.</title>
        <authorList>
            <person name="Yim K.J."/>
        </authorList>
    </citation>
    <scope>NUCLEOTIDE SEQUENCE</scope>
    <source>
        <strain evidence="2">KCS-6</strain>
    </source>
</reference>
<name>A0A8J8FI17_9BACT</name>
<keyword evidence="1" id="KW-0812">Transmembrane</keyword>
<evidence type="ECO:0000256" key="1">
    <source>
        <dbReference type="SAM" id="Phobius"/>
    </source>
</evidence>
<protein>
    <submittedName>
        <fullName evidence="2">Uncharacterized protein</fullName>
    </submittedName>
</protein>
<keyword evidence="1" id="KW-0472">Membrane</keyword>
<keyword evidence="3" id="KW-1185">Reference proteome</keyword>
<evidence type="ECO:0000313" key="3">
    <source>
        <dbReference type="Proteomes" id="UP000598971"/>
    </source>
</evidence>
<feature type="transmembrane region" description="Helical" evidence="1">
    <location>
        <begin position="38"/>
        <end position="57"/>
    </location>
</feature>
<sequence>MNTKLIMTLSAVCLAAAGVAFTFLPQEIMQYTQLQANHPLFFLIQVLGAMYFAFAMLNWMTRTALIGGIYNKPIALANFLHFFIAGMAIDKILLANSEQPLLLWISGIVYTLFAIAFGLIFFRNPAALKK</sequence>